<feature type="transmembrane region" description="Helical" evidence="8">
    <location>
        <begin position="616"/>
        <end position="636"/>
    </location>
</feature>
<dbReference type="GO" id="GO:0016020">
    <property type="term" value="C:membrane"/>
    <property type="evidence" value="ECO:0007669"/>
    <property type="project" value="UniProtKB-SubCell"/>
</dbReference>
<dbReference type="AlphaFoldDB" id="A0A7R9K238"/>
<dbReference type="EMBL" id="OE841651">
    <property type="protein sequence ID" value="CAD7596641.1"/>
    <property type="molecule type" value="Genomic_DNA"/>
</dbReference>
<dbReference type="GO" id="GO:0140359">
    <property type="term" value="F:ABC-type transporter activity"/>
    <property type="evidence" value="ECO:0007669"/>
    <property type="project" value="InterPro"/>
</dbReference>
<dbReference type="SUPFAM" id="SSF90123">
    <property type="entry name" value="ABC transporter transmembrane region"/>
    <property type="match status" value="1"/>
</dbReference>
<dbReference type="CDD" id="cd18602">
    <property type="entry name" value="ABC_6TM_SUR1_D2_like"/>
    <property type="match status" value="1"/>
</dbReference>
<feature type="domain" description="ABC transmembrane type-1" evidence="9">
    <location>
        <begin position="344"/>
        <end position="644"/>
    </location>
</feature>
<evidence type="ECO:0000256" key="7">
    <source>
        <dbReference type="ARBA" id="ARBA00023136"/>
    </source>
</evidence>
<name>A0A7R9K238_TIMGE</name>
<dbReference type="SUPFAM" id="SSF52540">
    <property type="entry name" value="P-loop containing nucleoside triphosphate hydrolases"/>
    <property type="match status" value="2"/>
</dbReference>
<dbReference type="PANTHER" id="PTHR24223:SF461">
    <property type="entry name" value="ATP-BINDING CASSETTE SUB-FAMILY C MEMBER SUR"/>
    <property type="match status" value="1"/>
</dbReference>
<dbReference type="Gene3D" id="1.20.1560.10">
    <property type="entry name" value="ABC transporter type 1, transmembrane domain"/>
    <property type="match status" value="1"/>
</dbReference>
<evidence type="ECO:0000259" key="9">
    <source>
        <dbReference type="PROSITE" id="PS50929"/>
    </source>
</evidence>
<protein>
    <recommendedName>
        <fullName evidence="9">ABC transmembrane type-1 domain-containing protein</fullName>
    </recommendedName>
</protein>
<keyword evidence="6 8" id="KW-1133">Transmembrane helix</keyword>
<dbReference type="InterPro" id="IPR036640">
    <property type="entry name" value="ABC1_TM_sf"/>
</dbReference>
<evidence type="ECO:0000256" key="2">
    <source>
        <dbReference type="ARBA" id="ARBA00022448"/>
    </source>
</evidence>
<accession>A0A7R9K238</accession>
<feature type="transmembrane region" description="Helical" evidence="8">
    <location>
        <begin position="478"/>
        <end position="494"/>
    </location>
</feature>
<dbReference type="PANTHER" id="PTHR24223">
    <property type="entry name" value="ATP-BINDING CASSETTE SUB-FAMILY C"/>
    <property type="match status" value="1"/>
</dbReference>
<keyword evidence="7 8" id="KW-0472">Membrane</keyword>
<organism evidence="10">
    <name type="scientific">Timema genevievae</name>
    <name type="common">Walking stick</name>
    <dbReference type="NCBI Taxonomy" id="629358"/>
    <lineage>
        <taxon>Eukaryota</taxon>
        <taxon>Metazoa</taxon>
        <taxon>Ecdysozoa</taxon>
        <taxon>Arthropoda</taxon>
        <taxon>Hexapoda</taxon>
        <taxon>Insecta</taxon>
        <taxon>Pterygota</taxon>
        <taxon>Neoptera</taxon>
        <taxon>Polyneoptera</taxon>
        <taxon>Phasmatodea</taxon>
        <taxon>Timematodea</taxon>
        <taxon>Timematoidea</taxon>
        <taxon>Timematidae</taxon>
        <taxon>Timema</taxon>
    </lineage>
</organism>
<dbReference type="InterPro" id="IPR027417">
    <property type="entry name" value="P-loop_NTPase"/>
</dbReference>
<keyword evidence="2" id="KW-0813">Transport</keyword>
<evidence type="ECO:0000256" key="1">
    <source>
        <dbReference type="ARBA" id="ARBA00004141"/>
    </source>
</evidence>
<sequence length="826" mass="92777">MTLCHVGTQDDPLSALDYQVGQQVFEEGIRRMLLRQRRTVILVTHRLQLLSYAHKIIAVEQGSVRAQGNLSEIESVDPELVRTWKATMSREALEGQRNVGGRTAKERWKLVKLVSRIGVQLKQRNVTDGTWQTDEETHVTPPLFVPLRKRLATFSGSRYLTHDLPLPIDECEADLTERTGRCRPSLRRHRAATMADPPGGHKAVLRAFSLQTGRHERLPFPVVRQFSSPSIRGDPTAYRTVASAPEVSGSIKEKNVLRRLMSSSSTKSTSVAMESEKTPVKRLLSTTSASSDDAYDEEDCCDEATDAGEGRTMSEEEREYGKIPKRIYLDYLCACGVVAGVSYLLSAVLWQGLRVYTDYWLSQWTHHSNATAVDHREHRHEDEVDERGTHTDTRVTVLYFSVYASLSVASIILSLLSNGIGQYAGAQARRTLHDNMLHNLLKCPMKFFESTPVGRIINRFSMDTGLIDKKLATSIQRLLQFLLLCFSAILVNAVVTPWFLLAAVPICATYYVVQHFYRYSSRELQRLDSITRSPIFSHFSETLGGLTTIRAFSHQQRFTDMLLRKMDTHANAFLIMNTANRWLGIALDYLGGVIVLMAIVASLVTATLLPGQVPPALVGLAVNYTLLVPIYLNWVVKFLADVEMYMNDVERVQQYATTPTEDYRTEGVSVPHSWPEKGDIVFENVSLRYDSKREPLVTNLNLHIPPGQKVRVSRVPMTRDGGVGICGRTGSGKSSLVMSLFHMVDVYEGSIEIDGIDITQVPLQVLRSRLSIIPQDVIIENLDPRLQYSDEDLWRSLEMAQLKDIVSSYQGCLGKLVTKRASTVVT</sequence>
<dbReference type="Pfam" id="PF00664">
    <property type="entry name" value="ABC_membrane"/>
    <property type="match status" value="1"/>
</dbReference>
<dbReference type="InterPro" id="IPR003439">
    <property type="entry name" value="ABC_transporter-like_ATP-bd"/>
</dbReference>
<keyword evidence="3 8" id="KW-0812">Transmembrane</keyword>
<evidence type="ECO:0000256" key="3">
    <source>
        <dbReference type="ARBA" id="ARBA00022692"/>
    </source>
</evidence>
<dbReference type="Gene3D" id="3.40.50.300">
    <property type="entry name" value="P-loop containing nucleotide triphosphate hydrolases"/>
    <property type="match status" value="2"/>
</dbReference>
<dbReference type="Pfam" id="PF00005">
    <property type="entry name" value="ABC_tran"/>
    <property type="match status" value="1"/>
</dbReference>
<gene>
    <name evidence="10" type="ORF">TGEB3V08_LOCUS6481</name>
</gene>
<evidence type="ECO:0000256" key="8">
    <source>
        <dbReference type="SAM" id="Phobius"/>
    </source>
</evidence>
<evidence type="ECO:0000256" key="5">
    <source>
        <dbReference type="ARBA" id="ARBA00022840"/>
    </source>
</evidence>
<dbReference type="InterPro" id="IPR011527">
    <property type="entry name" value="ABC1_TM_dom"/>
</dbReference>
<dbReference type="PROSITE" id="PS50929">
    <property type="entry name" value="ABC_TM1F"/>
    <property type="match status" value="1"/>
</dbReference>
<dbReference type="FunFam" id="1.20.1560.10:FF:000010">
    <property type="entry name" value="Multidrug resistance-associated ABC transporter"/>
    <property type="match status" value="1"/>
</dbReference>
<evidence type="ECO:0000256" key="4">
    <source>
        <dbReference type="ARBA" id="ARBA00022741"/>
    </source>
</evidence>
<feature type="transmembrane region" description="Helical" evidence="8">
    <location>
        <begin position="328"/>
        <end position="350"/>
    </location>
</feature>
<keyword evidence="4" id="KW-0547">Nucleotide-binding</keyword>
<feature type="transmembrane region" description="Helical" evidence="8">
    <location>
        <begin position="397"/>
        <end position="420"/>
    </location>
</feature>
<dbReference type="GO" id="GO:0016887">
    <property type="term" value="F:ATP hydrolysis activity"/>
    <property type="evidence" value="ECO:0007669"/>
    <property type="project" value="InterPro"/>
</dbReference>
<keyword evidence="5" id="KW-0067">ATP-binding</keyword>
<feature type="transmembrane region" description="Helical" evidence="8">
    <location>
        <begin position="582"/>
        <end position="604"/>
    </location>
</feature>
<proteinExistence type="predicted"/>
<dbReference type="GO" id="GO:0005524">
    <property type="term" value="F:ATP binding"/>
    <property type="evidence" value="ECO:0007669"/>
    <property type="project" value="UniProtKB-KW"/>
</dbReference>
<evidence type="ECO:0000313" key="10">
    <source>
        <dbReference type="EMBL" id="CAD7596641.1"/>
    </source>
</evidence>
<comment type="subcellular location">
    <subcellularLocation>
        <location evidence="1">Membrane</location>
        <topology evidence="1">Multi-pass membrane protein</topology>
    </subcellularLocation>
</comment>
<evidence type="ECO:0000256" key="6">
    <source>
        <dbReference type="ARBA" id="ARBA00022989"/>
    </source>
</evidence>
<dbReference type="InterPro" id="IPR050173">
    <property type="entry name" value="ABC_transporter_C-like"/>
</dbReference>
<reference evidence="10" key="1">
    <citation type="submission" date="2020-11" db="EMBL/GenBank/DDBJ databases">
        <authorList>
            <person name="Tran Van P."/>
        </authorList>
    </citation>
    <scope>NUCLEOTIDE SEQUENCE</scope>
</reference>